<feature type="domain" description="RNA polymerase Rpo13 subunit HTH" evidence="2">
    <location>
        <begin position="13"/>
        <end position="49"/>
    </location>
</feature>
<reference evidence="4" key="4">
    <citation type="submission" date="2020-09" db="EMBL/GenBank/DDBJ databases">
        <authorList>
            <person name="Sun Q."/>
            <person name="Ohkuma M."/>
        </authorList>
    </citation>
    <scope>NUCLEOTIDE SEQUENCE</scope>
    <source>
        <strain evidence="4">JCM 31740</strain>
    </source>
</reference>
<keyword evidence="5" id="KW-1185">Reference proteome</keyword>
<evidence type="ECO:0000313" key="5">
    <source>
        <dbReference type="Proteomes" id="UP000276741"/>
    </source>
</evidence>
<name>A0A348B172_9CREN</name>
<feature type="region of interest" description="Disordered" evidence="1">
    <location>
        <begin position="1"/>
        <end position="27"/>
    </location>
</feature>
<dbReference type="EMBL" id="BMQS01000005">
    <property type="protein sequence ID" value="GGT91491.1"/>
    <property type="molecule type" value="Genomic_DNA"/>
</dbReference>
<dbReference type="KEGG" id="sacd:HS1genome_0313"/>
<reference evidence="4" key="1">
    <citation type="journal article" date="2014" name="Int. J. Syst. Evol. Microbiol.">
        <title>Complete genome sequence of Corynebacterium casei LMG S-19264T (=DSM 44701T), isolated from a smear-ripened cheese.</title>
        <authorList>
            <consortium name="US DOE Joint Genome Institute (JGI-PGF)"/>
            <person name="Walter F."/>
            <person name="Albersmeier A."/>
            <person name="Kalinowski J."/>
            <person name="Ruckert C."/>
        </authorList>
    </citation>
    <scope>NUCLEOTIDE SEQUENCE</scope>
    <source>
        <strain evidence="4">JCM 31740</strain>
    </source>
</reference>
<evidence type="ECO:0000256" key="1">
    <source>
        <dbReference type="SAM" id="MobiDB-lite"/>
    </source>
</evidence>
<dbReference type="AlphaFoldDB" id="A0A348B172"/>
<feature type="compositionally biased region" description="Basic residues" evidence="1">
    <location>
        <begin position="70"/>
        <end position="81"/>
    </location>
</feature>
<dbReference type="Gene3D" id="6.20.450.10">
    <property type="match status" value="1"/>
</dbReference>
<dbReference type="Pfam" id="PF12136">
    <property type="entry name" value="RNA_pol_Rpo13"/>
    <property type="match status" value="1"/>
</dbReference>
<evidence type="ECO:0000259" key="2">
    <source>
        <dbReference type="Pfam" id="PF12136"/>
    </source>
</evidence>
<feature type="compositionally biased region" description="Acidic residues" evidence="1">
    <location>
        <begin position="1"/>
        <end position="22"/>
    </location>
</feature>
<evidence type="ECO:0000313" key="4">
    <source>
        <dbReference type="EMBL" id="GGT91491.1"/>
    </source>
</evidence>
<reference evidence="5" key="2">
    <citation type="submission" date="2018-04" db="EMBL/GenBank/DDBJ databases">
        <title>Complete genome sequence of Sulfodiicoccus acidiphilus strain HS-1.</title>
        <authorList>
            <person name="Sakai H.D."/>
            <person name="Kurosawa N."/>
        </authorList>
    </citation>
    <scope>NUCLEOTIDE SEQUENCE [LARGE SCALE GENOMIC DNA]</scope>
    <source>
        <strain evidence="5">HS-1</strain>
    </source>
</reference>
<accession>A0A348B172</accession>
<protein>
    <recommendedName>
        <fullName evidence="2">RNA polymerase Rpo13 subunit HTH domain-containing protein</fullName>
    </recommendedName>
</protein>
<dbReference type="EMBL" id="AP018553">
    <property type="protein sequence ID" value="BBD71924.1"/>
    <property type="molecule type" value="Genomic_DNA"/>
</dbReference>
<gene>
    <name evidence="4" type="ORF">GCM10007116_06510</name>
    <name evidence="3" type="ORF">HS1genome_0313</name>
</gene>
<organism evidence="3 5">
    <name type="scientific">Sulfodiicoccus acidiphilus</name>
    <dbReference type="NCBI Taxonomy" id="1670455"/>
    <lineage>
        <taxon>Archaea</taxon>
        <taxon>Thermoproteota</taxon>
        <taxon>Thermoprotei</taxon>
        <taxon>Sulfolobales</taxon>
        <taxon>Sulfolobaceae</taxon>
        <taxon>Sulfodiicoccus</taxon>
    </lineage>
</organism>
<evidence type="ECO:0000313" key="3">
    <source>
        <dbReference type="EMBL" id="BBD71924.1"/>
    </source>
</evidence>
<feature type="compositionally biased region" description="Basic and acidic residues" evidence="1">
    <location>
        <begin position="51"/>
        <end position="69"/>
    </location>
</feature>
<dbReference type="Proteomes" id="UP000616143">
    <property type="component" value="Unassembled WGS sequence"/>
</dbReference>
<dbReference type="GeneID" id="38665813"/>
<reference evidence="3" key="3">
    <citation type="journal article" date="2019" name="BMC Res. Notes">
        <title>Complete genome sequence of the Sulfodiicoccus acidiphilus strain HS-1T, the first crenarchaeon that lacks polB3, isolated from an acidic hot spring in Ohwaku-dani, Hakone, Japan.</title>
        <authorList>
            <person name="Sakai H.D."/>
            <person name="Kurosawa N."/>
        </authorList>
    </citation>
    <scope>NUCLEOTIDE SEQUENCE</scope>
    <source>
        <strain evidence="3">HS-1</strain>
    </source>
</reference>
<sequence length="81" mass="9322">MSEDSEREAEEVEAEDIEESDEGGSVSIQEIETFVKRTQLWEQLLEGKIGMEEAKKQLTRGERRSPKRTDGKKRKVGKQVQ</sequence>
<proteinExistence type="predicted"/>
<dbReference type="RefSeq" id="WP_126449230.1">
    <property type="nucleotide sequence ID" value="NZ_AP018553.1"/>
</dbReference>
<dbReference type="Proteomes" id="UP000276741">
    <property type="component" value="Chromosome"/>
</dbReference>
<dbReference type="InterPro" id="IPR021985">
    <property type="entry name" value="RNA_pol_Rpo13"/>
</dbReference>
<feature type="region of interest" description="Disordered" evidence="1">
    <location>
        <begin position="51"/>
        <end position="81"/>
    </location>
</feature>